<keyword evidence="2" id="KW-1185">Reference proteome</keyword>
<accession>A0A847S8H9</accession>
<dbReference type="RefSeq" id="WP_168738812.1">
    <property type="nucleotide sequence ID" value="NZ_JABAHZ010000002.1"/>
</dbReference>
<proteinExistence type="predicted"/>
<name>A0A847S8H9_9BACT</name>
<dbReference type="AlphaFoldDB" id="A0A847S8H9"/>
<evidence type="ECO:0000313" key="1">
    <source>
        <dbReference type="EMBL" id="NLR79520.1"/>
    </source>
</evidence>
<evidence type="ECO:0000313" key="2">
    <source>
        <dbReference type="Proteomes" id="UP000552864"/>
    </source>
</evidence>
<comment type="caution">
    <text evidence="1">The sequence shown here is derived from an EMBL/GenBank/DDBJ whole genome shotgun (WGS) entry which is preliminary data.</text>
</comment>
<evidence type="ECO:0008006" key="3">
    <source>
        <dbReference type="Google" id="ProtNLM"/>
    </source>
</evidence>
<dbReference type="EMBL" id="JABAHZ010000002">
    <property type="protein sequence ID" value="NLR79520.1"/>
    <property type="molecule type" value="Genomic_DNA"/>
</dbReference>
<sequence>MKKVKAEGEGFSKYMRFQKIFYTADSPISYAKAQGARKMDYGYQGIRSGDLDPKKFYIRNGTAYNVGDIGNYLWGRGMGYLGIPLGVSQAGAHYNNIFNGKNQITPLYDFGPGTYGAPGFWDSPGDQRAIINGYNSSPPIIEAYKKSLNQLMNGMKGWKPLQN</sequence>
<reference evidence="1 2" key="1">
    <citation type="submission" date="2020-04" db="EMBL/GenBank/DDBJ databases">
        <authorList>
            <person name="Yin C."/>
        </authorList>
    </citation>
    <scope>NUCLEOTIDE SEQUENCE [LARGE SCALE GENOMIC DNA]</scope>
    <source>
        <strain evidence="1 2">Ak56</strain>
    </source>
</reference>
<organism evidence="1 2">
    <name type="scientific">Chitinophaga eiseniae</name>
    <dbReference type="NCBI Taxonomy" id="634771"/>
    <lineage>
        <taxon>Bacteria</taxon>
        <taxon>Pseudomonadati</taxon>
        <taxon>Bacteroidota</taxon>
        <taxon>Chitinophagia</taxon>
        <taxon>Chitinophagales</taxon>
        <taxon>Chitinophagaceae</taxon>
        <taxon>Chitinophaga</taxon>
    </lineage>
</organism>
<protein>
    <recommendedName>
        <fullName evidence="3">Bacterial toxin 44 domain-containing protein</fullName>
    </recommendedName>
</protein>
<dbReference type="Proteomes" id="UP000552864">
    <property type="component" value="Unassembled WGS sequence"/>
</dbReference>
<gene>
    <name evidence="1" type="ORF">HGH91_12850</name>
</gene>